<organism evidence="6 7">
    <name type="scientific">Dolichospermum circinale CS-537/01</name>
    <dbReference type="NCBI Taxonomy" id="3021739"/>
    <lineage>
        <taxon>Bacteria</taxon>
        <taxon>Bacillati</taxon>
        <taxon>Cyanobacteriota</taxon>
        <taxon>Cyanophyceae</taxon>
        <taxon>Nostocales</taxon>
        <taxon>Aphanizomenonaceae</taxon>
        <taxon>Dolichospermum</taxon>
        <taxon>Dolichospermum circinale</taxon>
    </lineage>
</organism>
<gene>
    <name evidence="6" type="ORF">PN492_06910</name>
</gene>
<dbReference type="InterPro" id="IPR010067">
    <property type="entry name" value="ABC_SsuA_sub-bd"/>
</dbReference>
<dbReference type="SMART" id="SM00062">
    <property type="entry name" value="PBPb"/>
    <property type="match status" value="1"/>
</dbReference>
<comment type="similarity">
    <text evidence="2">Belongs to the bacterial solute-binding protein SsuA/TauA family.</text>
</comment>
<dbReference type="RefSeq" id="WP_271805114.1">
    <property type="nucleotide sequence ID" value="NZ_JAQMTU010000038.1"/>
</dbReference>
<sequence>MISTVKAQHQNMLGRFKLLLVPGLLTLATSLTLVSCKAENQKVVTQSLTSKISASNIPRVFKVSDTKIAKVLDAEISKVSDTKIAQASKTPGIKTNVIRVGYQQAGDLVRITKVLEKRLDPLGVKVEWAQFAQGPQLMEAMNVGRIDIGSVGETPPIFAQAAGAQIVYIVGSRQTKESGKGSAIVVPPNSPIKSVKDIKGKTVVFQKASASHYFILRALEEVGLKYSDIKVQSLPNVEAASAFLQGKIPVWVTGDPHLARAEKEGKVRILRNAKGINSPGGYYVGIKQFAIDNPKLLRIVIEEIDKIQKWAQAHPKETAALVAQYQKLPPDVMDLVISRRTYGLRAISPALIKDQQRVADYFYQNGVLPKPVKVQEAMLTPQQYAEINPPTISQK</sequence>
<proteinExistence type="inferred from homology"/>
<reference evidence="6 7" key="1">
    <citation type="submission" date="2023-01" db="EMBL/GenBank/DDBJ databases">
        <title>Genomes from the Australian National Cyanobacteria Reference Collection.</title>
        <authorList>
            <person name="Willis A."/>
            <person name="Lee E.M.F."/>
        </authorList>
    </citation>
    <scope>NUCLEOTIDE SEQUENCE [LARGE SCALE GENOMIC DNA]</scope>
    <source>
        <strain evidence="6 7">CS-537/01</strain>
    </source>
</reference>
<evidence type="ECO:0000259" key="5">
    <source>
        <dbReference type="SMART" id="SM00062"/>
    </source>
</evidence>
<dbReference type="Proteomes" id="UP001212123">
    <property type="component" value="Unassembled WGS sequence"/>
</dbReference>
<dbReference type="PANTHER" id="PTHR30024">
    <property type="entry name" value="ALIPHATIC SULFONATES-BINDING PROTEIN-RELATED"/>
    <property type="match status" value="1"/>
</dbReference>
<dbReference type="InterPro" id="IPR015168">
    <property type="entry name" value="SsuA/THI5"/>
</dbReference>
<dbReference type="Gene3D" id="3.40.190.10">
    <property type="entry name" value="Periplasmic binding protein-like II"/>
    <property type="match status" value="2"/>
</dbReference>
<dbReference type="PANTHER" id="PTHR30024:SF42">
    <property type="entry name" value="ALIPHATIC SULFONATES-BINDING PROTEIN-RELATED"/>
    <property type="match status" value="1"/>
</dbReference>
<evidence type="ECO:0000313" key="7">
    <source>
        <dbReference type="Proteomes" id="UP001212123"/>
    </source>
</evidence>
<feature type="domain" description="Solute-binding protein family 3/N-terminal" evidence="5">
    <location>
        <begin position="97"/>
        <end position="329"/>
    </location>
</feature>
<keyword evidence="3" id="KW-0813">Transport</keyword>
<protein>
    <submittedName>
        <fullName evidence="6">Aliphatic sulfonate ABC transporter substrate-binding protein</fullName>
    </submittedName>
</protein>
<dbReference type="Pfam" id="PF09084">
    <property type="entry name" value="NMT1"/>
    <property type="match status" value="1"/>
</dbReference>
<comment type="subcellular location">
    <subcellularLocation>
        <location evidence="1">Periplasm</location>
    </subcellularLocation>
</comment>
<evidence type="ECO:0000313" key="6">
    <source>
        <dbReference type="EMBL" id="MDB9486277.1"/>
    </source>
</evidence>
<dbReference type="InterPro" id="IPR001638">
    <property type="entry name" value="Solute-binding_3/MltF_N"/>
</dbReference>
<evidence type="ECO:0000256" key="1">
    <source>
        <dbReference type="ARBA" id="ARBA00004418"/>
    </source>
</evidence>
<evidence type="ECO:0000256" key="3">
    <source>
        <dbReference type="ARBA" id="ARBA00022448"/>
    </source>
</evidence>
<comment type="caution">
    <text evidence="6">The sequence shown here is derived from an EMBL/GenBank/DDBJ whole genome shotgun (WGS) entry which is preliminary data.</text>
</comment>
<dbReference type="NCBIfam" id="TIGR01728">
    <property type="entry name" value="SsuA_fam"/>
    <property type="match status" value="1"/>
</dbReference>
<evidence type="ECO:0000256" key="2">
    <source>
        <dbReference type="ARBA" id="ARBA00010742"/>
    </source>
</evidence>
<accession>A0ABT5A2V9</accession>
<dbReference type="SUPFAM" id="SSF53850">
    <property type="entry name" value="Periplasmic binding protein-like II"/>
    <property type="match status" value="1"/>
</dbReference>
<keyword evidence="7" id="KW-1185">Reference proteome</keyword>
<name>A0ABT5A2V9_9CYAN</name>
<evidence type="ECO:0000256" key="4">
    <source>
        <dbReference type="ARBA" id="ARBA00022729"/>
    </source>
</evidence>
<keyword evidence="4" id="KW-0732">Signal</keyword>
<dbReference type="EMBL" id="JAQMTU010000038">
    <property type="protein sequence ID" value="MDB9486277.1"/>
    <property type="molecule type" value="Genomic_DNA"/>
</dbReference>